<gene>
    <name evidence="1" type="ORF">F511_31499</name>
</gene>
<organism evidence="1 2">
    <name type="scientific">Dorcoceras hygrometricum</name>
    <dbReference type="NCBI Taxonomy" id="472368"/>
    <lineage>
        <taxon>Eukaryota</taxon>
        <taxon>Viridiplantae</taxon>
        <taxon>Streptophyta</taxon>
        <taxon>Embryophyta</taxon>
        <taxon>Tracheophyta</taxon>
        <taxon>Spermatophyta</taxon>
        <taxon>Magnoliopsida</taxon>
        <taxon>eudicotyledons</taxon>
        <taxon>Gunneridae</taxon>
        <taxon>Pentapetalae</taxon>
        <taxon>asterids</taxon>
        <taxon>lamiids</taxon>
        <taxon>Lamiales</taxon>
        <taxon>Gesneriaceae</taxon>
        <taxon>Didymocarpoideae</taxon>
        <taxon>Trichosporeae</taxon>
        <taxon>Loxocarpinae</taxon>
        <taxon>Dorcoceras</taxon>
    </lineage>
</organism>
<evidence type="ECO:0000313" key="1">
    <source>
        <dbReference type="EMBL" id="KZV52905.1"/>
    </source>
</evidence>
<evidence type="ECO:0000313" key="2">
    <source>
        <dbReference type="Proteomes" id="UP000250235"/>
    </source>
</evidence>
<dbReference type="Proteomes" id="UP000250235">
    <property type="component" value="Unassembled WGS sequence"/>
</dbReference>
<accession>A0A2Z7D106</accession>
<sequence length="103" mass="11381">MASSFISNALQINFDSVLGIQDNDGMVTMFRALEASGLRWFLGCPSVLYEQELVQIFDTAIVKDGDITCTVSGKYVAISESRFAVVFNLPTDGLTDFRPRANY</sequence>
<keyword evidence="2" id="KW-1185">Reference proteome</keyword>
<protein>
    <submittedName>
        <fullName evidence="1">Protein transport protein sec31-like</fullName>
    </submittedName>
</protein>
<dbReference type="EMBL" id="KQ990595">
    <property type="protein sequence ID" value="KZV52905.1"/>
    <property type="molecule type" value="Genomic_DNA"/>
</dbReference>
<name>A0A2Z7D106_9LAMI</name>
<proteinExistence type="predicted"/>
<dbReference type="AlphaFoldDB" id="A0A2Z7D106"/>
<reference evidence="1 2" key="1">
    <citation type="journal article" date="2015" name="Proc. Natl. Acad. Sci. U.S.A.">
        <title>The resurrection genome of Boea hygrometrica: A blueprint for survival of dehydration.</title>
        <authorList>
            <person name="Xiao L."/>
            <person name="Yang G."/>
            <person name="Zhang L."/>
            <person name="Yang X."/>
            <person name="Zhao S."/>
            <person name="Ji Z."/>
            <person name="Zhou Q."/>
            <person name="Hu M."/>
            <person name="Wang Y."/>
            <person name="Chen M."/>
            <person name="Xu Y."/>
            <person name="Jin H."/>
            <person name="Xiao X."/>
            <person name="Hu G."/>
            <person name="Bao F."/>
            <person name="Hu Y."/>
            <person name="Wan P."/>
            <person name="Li L."/>
            <person name="Deng X."/>
            <person name="Kuang T."/>
            <person name="Xiang C."/>
            <person name="Zhu J.K."/>
            <person name="Oliver M.J."/>
            <person name="He Y."/>
        </authorList>
    </citation>
    <scope>NUCLEOTIDE SEQUENCE [LARGE SCALE GENOMIC DNA]</scope>
    <source>
        <strain evidence="2">cv. XS01</strain>
    </source>
</reference>